<dbReference type="GO" id="GO:0009279">
    <property type="term" value="C:cell outer membrane"/>
    <property type="evidence" value="ECO:0007669"/>
    <property type="project" value="UniProtKB-SubCell"/>
</dbReference>
<evidence type="ECO:0000313" key="9">
    <source>
        <dbReference type="Proteomes" id="UP000479293"/>
    </source>
</evidence>
<keyword evidence="3" id="KW-0998">Cell outer membrane</keyword>
<dbReference type="PRINTS" id="PR01021">
    <property type="entry name" value="OMPADOMAIN"/>
</dbReference>
<keyword evidence="2 4" id="KW-0472">Membrane</keyword>
<dbReference type="SUPFAM" id="SSF103088">
    <property type="entry name" value="OmpA-like"/>
    <property type="match status" value="1"/>
</dbReference>
<feature type="signal peptide" evidence="6">
    <location>
        <begin position="1"/>
        <end position="18"/>
    </location>
</feature>
<dbReference type="RefSeq" id="WP_152757048.1">
    <property type="nucleotide sequence ID" value="NZ_WHLY01000002.1"/>
</dbReference>
<dbReference type="PANTHER" id="PTHR30329">
    <property type="entry name" value="STATOR ELEMENT OF FLAGELLAR MOTOR COMPLEX"/>
    <property type="match status" value="1"/>
</dbReference>
<proteinExistence type="predicted"/>
<protein>
    <submittedName>
        <fullName evidence="8">OmpA family protein</fullName>
    </submittedName>
</protein>
<comment type="caution">
    <text evidence="8">The sequence shown here is derived from an EMBL/GenBank/DDBJ whole genome shotgun (WGS) entry which is preliminary data.</text>
</comment>
<evidence type="ECO:0000256" key="3">
    <source>
        <dbReference type="ARBA" id="ARBA00023237"/>
    </source>
</evidence>
<dbReference type="InterPro" id="IPR006664">
    <property type="entry name" value="OMP_bac"/>
</dbReference>
<dbReference type="PANTHER" id="PTHR30329:SF21">
    <property type="entry name" value="LIPOPROTEIN YIAD-RELATED"/>
    <property type="match status" value="1"/>
</dbReference>
<feature type="compositionally biased region" description="Low complexity" evidence="5">
    <location>
        <begin position="101"/>
        <end position="112"/>
    </location>
</feature>
<feature type="region of interest" description="Disordered" evidence="5">
    <location>
        <begin position="68"/>
        <end position="112"/>
    </location>
</feature>
<evidence type="ECO:0000256" key="5">
    <source>
        <dbReference type="SAM" id="MobiDB-lite"/>
    </source>
</evidence>
<dbReference type="EMBL" id="WHLY01000002">
    <property type="protein sequence ID" value="MPR32531.1"/>
    <property type="molecule type" value="Genomic_DNA"/>
</dbReference>
<accession>A0A7C9FN44</accession>
<dbReference type="InterPro" id="IPR050330">
    <property type="entry name" value="Bact_OuterMem_StrucFunc"/>
</dbReference>
<feature type="compositionally biased region" description="Basic and acidic residues" evidence="5">
    <location>
        <begin position="70"/>
        <end position="79"/>
    </location>
</feature>
<feature type="domain" description="OmpA-like" evidence="7">
    <location>
        <begin position="349"/>
        <end position="464"/>
    </location>
</feature>
<dbReference type="Proteomes" id="UP000479293">
    <property type="component" value="Unassembled WGS sequence"/>
</dbReference>
<dbReference type="Pfam" id="PF00691">
    <property type="entry name" value="OmpA"/>
    <property type="match status" value="1"/>
</dbReference>
<keyword evidence="6" id="KW-0732">Signal</keyword>
<evidence type="ECO:0000256" key="4">
    <source>
        <dbReference type="PROSITE-ProRule" id="PRU00473"/>
    </source>
</evidence>
<keyword evidence="9" id="KW-1185">Reference proteome</keyword>
<gene>
    <name evidence="8" type="ORF">GBK04_04005</name>
</gene>
<dbReference type="CDD" id="cd07185">
    <property type="entry name" value="OmpA_C-like"/>
    <property type="match status" value="1"/>
</dbReference>
<dbReference type="InterPro" id="IPR006665">
    <property type="entry name" value="OmpA-like"/>
</dbReference>
<name>A0A7C9FN44_9BACT</name>
<dbReference type="PROSITE" id="PS51123">
    <property type="entry name" value="OMPA_2"/>
    <property type="match status" value="1"/>
</dbReference>
<evidence type="ECO:0000259" key="7">
    <source>
        <dbReference type="PROSITE" id="PS51123"/>
    </source>
</evidence>
<comment type="subcellular location">
    <subcellularLocation>
        <location evidence="1">Cell outer membrane</location>
    </subcellularLocation>
</comment>
<feature type="region of interest" description="Disordered" evidence="5">
    <location>
        <begin position="432"/>
        <end position="464"/>
    </location>
</feature>
<organism evidence="8 9">
    <name type="scientific">Salmonirosea aquatica</name>
    <dbReference type="NCBI Taxonomy" id="2654236"/>
    <lineage>
        <taxon>Bacteria</taxon>
        <taxon>Pseudomonadati</taxon>
        <taxon>Bacteroidota</taxon>
        <taxon>Cytophagia</taxon>
        <taxon>Cytophagales</taxon>
        <taxon>Spirosomataceae</taxon>
        <taxon>Salmonirosea</taxon>
    </lineage>
</organism>
<evidence type="ECO:0000256" key="6">
    <source>
        <dbReference type="SAM" id="SignalP"/>
    </source>
</evidence>
<feature type="chain" id="PRO_5028938149" evidence="6">
    <location>
        <begin position="19"/>
        <end position="464"/>
    </location>
</feature>
<dbReference type="AlphaFoldDB" id="A0A7C9FN44"/>
<dbReference type="Gene3D" id="3.30.1330.60">
    <property type="entry name" value="OmpA-like domain"/>
    <property type="match status" value="1"/>
</dbReference>
<evidence type="ECO:0000256" key="2">
    <source>
        <dbReference type="ARBA" id="ARBA00023136"/>
    </source>
</evidence>
<evidence type="ECO:0000313" key="8">
    <source>
        <dbReference type="EMBL" id="MPR32531.1"/>
    </source>
</evidence>
<sequence length="464" mass="51316">MKSFKIFALLTTMGFAIAWESQAQIRINRPERVIERQAENRANRRIDQAVDKGFDKLEEGIGSIFKKKDKKEEVKKEEGGNNGNGTAETSESQNGGGRMSGGDANDQAAQGAGSEKAAFKSYSKFDFVPGEKIVASEDFSQDAVGDFPAKWNTNGSAEVVTIEGYEGKWLMFNQTKSASYIPDFIKNLPDNFTLEYDLIYNNLDKEYAYQQWLYTAFYEAEKNDANIQSESGGRGAVFGINGGMGSGSVSLVQTDPNAYRTDLQGNRDMANVINPDNNGKIFHVAMWRQKQRLRIYVDDLKVFDLPRIFPADINLNAMRFHSSLSRENDQMFVSNIRLAVGAPDTRSKLITEGKFVTTGITFDVNSATIRPESYAVLKDIAGTLSENPAVKVKIIGHTDSDGDDATNMALSKKRAESVKENLVTEFGIDKSRLETDGKGETAPAAPNTTPEGKANNRRVEFVKM</sequence>
<reference evidence="8 9" key="1">
    <citation type="submission" date="2019-10" db="EMBL/GenBank/DDBJ databases">
        <title>Draft Genome Sequence of Cytophagaceae sp. SJW1-29.</title>
        <authorList>
            <person name="Choi A."/>
        </authorList>
    </citation>
    <scope>NUCLEOTIDE SEQUENCE [LARGE SCALE GENOMIC DNA]</scope>
    <source>
        <strain evidence="8 9">SJW1-29</strain>
    </source>
</reference>
<dbReference type="InterPro" id="IPR036737">
    <property type="entry name" value="OmpA-like_sf"/>
</dbReference>
<evidence type="ECO:0000256" key="1">
    <source>
        <dbReference type="ARBA" id="ARBA00004442"/>
    </source>
</evidence>